<dbReference type="InterPro" id="IPR028098">
    <property type="entry name" value="Glyco_trans_4-like_N"/>
</dbReference>
<keyword evidence="3" id="KW-0808">Transferase</keyword>
<dbReference type="Gene3D" id="3.40.50.2000">
    <property type="entry name" value="Glycogen Phosphorylase B"/>
    <property type="match status" value="2"/>
</dbReference>
<protein>
    <submittedName>
        <fullName evidence="3">Glycosyltransferase</fullName>
        <ecNumber evidence="3">2.4.-.-</ecNumber>
    </submittedName>
</protein>
<feature type="domain" description="Glycosyl transferase family 1" evidence="1">
    <location>
        <begin position="184"/>
        <end position="337"/>
    </location>
</feature>
<dbReference type="Proteomes" id="UP001290861">
    <property type="component" value="Unassembled WGS sequence"/>
</dbReference>
<dbReference type="RefSeq" id="WP_322607545.1">
    <property type="nucleotide sequence ID" value="NZ_JARVCO010000004.1"/>
</dbReference>
<keyword evidence="4" id="KW-1185">Reference proteome</keyword>
<proteinExistence type="predicted"/>
<evidence type="ECO:0000313" key="3">
    <source>
        <dbReference type="EMBL" id="MDZ8117742.1"/>
    </source>
</evidence>
<dbReference type="PANTHER" id="PTHR45947:SF3">
    <property type="entry name" value="SULFOQUINOVOSYL TRANSFERASE SQD2"/>
    <property type="match status" value="1"/>
</dbReference>
<evidence type="ECO:0000313" key="4">
    <source>
        <dbReference type="Proteomes" id="UP001290861"/>
    </source>
</evidence>
<organism evidence="3 4">
    <name type="scientific">Pontiella agarivorans</name>
    <dbReference type="NCBI Taxonomy" id="3038953"/>
    <lineage>
        <taxon>Bacteria</taxon>
        <taxon>Pseudomonadati</taxon>
        <taxon>Kiritimatiellota</taxon>
        <taxon>Kiritimatiellia</taxon>
        <taxon>Kiritimatiellales</taxon>
        <taxon>Pontiellaceae</taxon>
        <taxon>Pontiella</taxon>
    </lineage>
</organism>
<feature type="domain" description="Glycosyltransferase subfamily 4-like N-terminal" evidence="2">
    <location>
        <begin position="15"/>
        <end position="171"/>
    </location>
</feature>
<accession>A0ABU5MUB1</accession>
<sequence length="373" mass="41373">MNVSVLTTSSRKAGGLFYSVRWLSKALADEGCVPEIFSPEDEYSKEDLPVWDPLKVALYQAAGPMQTSLQLRRMLKASGADLIHLHGIWMDNQWAAMQYQRKNDVPVVVSPRGMLDPWAVQNSAWKKTLVEALFAKKALQEATCIHALCRSEVDSIRAYGLTNPVALIPNGVELPEPGRLPPIADRKTILFLGRIHPKKGIAELLEAWSRFRGDWKLLVAGWDDGGHNEGLQAKAATLGLKNIEFIGPKYGEEKDELLRSVDAFILPSFSEGLPMSVLEAWSYGLPAVITDFCNLPEGFESDAAVRIEPRADSIVRGLETMATMSDEERAAMGSAGRSLVEEKFTWSKIAGNMRRVYDWCLTGKNPPECLELI</sequence>
<gene>
    <name evidence="3" type="ORF">P9H32_03820</name>
</gene>
<reference evidence="3 4" key="1">
    <citation type="journal article" date="2024" name="Appl. Environ. Microbiol.">
        <title>Pontiella agarivorans sp. nov., a novel marine anaerobic bacterium capable of degrading macroalgal polysaccharides and fixing nitrogen.</title>
        <authorList>
            <person name="Liu N."/>
            <person name="Kivenson V."/>
            <person name="Peng X."/>
            <person name="Cui Z."/>
            <person name="Lankiewicz T.S."/>
            <person name="Gosselin K.M."/>
            <person name="English C.J."/>
            <person name="Blair E.M."/>
            <person name="O'Malley M.A."/>
            <person name="Valentine D.L."/>
        </authorList>
    </citation>
    <scope>NUCLEOTIDE SEQUENCE [LARGE SCALE GENOMIC DNA]</scope>
    <source>
        <strain evidence="3 4">NLcol2</strain>
    </source>
</reference>
<evidence type="ECO:0000259" key="1">
    <source>
        <dbReference type="Pfam" id="PF00534"/>
    </source>
</evidence>
<dbReference type="InterPro" id="IPR001296">
    <property type="entry name" value="Glyco_trans_1"/>
</dbReference>
<dbReference type="InterPro" id="IPR050194">
    <property type="entry name" value="Glycosyltransferase_grp1"/>
</dbReference>
<comment type="caution">
    <text evidence="3">The sequence shown here is derived from an EMBL/GenBank/DDBJ whole genome shotgun (WGS) entry which is preliminary data.</text>
</comment>
<dbReference type="SUPFAM" id="SSF53756">
    <property type="entry name" value="UDP-Glycosyltransferase/glycogen phosphorylase"/>
    <property type="match status" value="1"/>
</dbReference>
<name>A0ABU5MUB1_9BACT</name>
<dbReference type="Pfam" id="PF00534">
    <property type="entry name" value="Glycos_transf_1"/>
    <property type="match status" value="1"/>
</dbReference>
<evidence type="ECO:0000259" key="2">
    <source>
        <dbReference type="Pfam" id="PF13579"/>
    </source>
</evidence>
<dbReference type="GO" id="GO:0016757">
    <property type="term" value="F:glycosyltransferase activity"/>
    <property type="evidence" value="ECO:0007669"/>
    <property type="project" value="UniProtKB-KW"/>
</dbReference>
<dbReference type="Pfam" id="PF13579">
    <property type="entry name" value="Glyco_trans_4_4"/>
    <property type="match status" value="1"/>
</dbReference>
<keyword evidence="3" id="KW-0328">Glycosyltransferase</keyword>
<dbReference type="EMBL" id="JARVCO010000004">
    <property type="protein sequence ID" value="MDZ8117742.1"/>
    <property type="molecule type" value="Genomic_DNA"/>
</dbReference>
<dbReference type="PANTHER" id="PTHR45947">
    <property type="entry name" value="SULFOQUINOVOSYL TRANSFERASE SQD2"/>
    <property type="match status" value="1"/>
</dbReference>
<dbReference type="EC" id="2.4.-.-" evidence="3"/>